<name>A0A2N9MA24_9BACT</name>
<dbReference type="EMBL" id="OKRB01000160">
    <property type="protein sequence ID" value="SPE32316.1"/>
    <property type="molecule type" value="Genomic_DNA"/>
</dbReference>
<evidence type="ECO:0000313" key="2">
    <source>
        <dbReference type="Proteomes" id="UP000239735"/>
    </source>
</evidence>
<proteinExistence type="predicted"/>
<reference evidence="2" key="1">
    <citation type="submission" date="2018-02" db="EMBL/GenBank/DDBJ databases">
        <authorList>
            <person name="Hausmann B."/>
        </authorList>
    </citation>
    <scope>NUCLEOTIDE SEQUENCE [LARGE SCALE GENOMIC DNA]</scope>
    <source>
        <strain evidence="2">Peat soil MAG SbA5</strain>
    </source>
</reference>
<evidence type="ECO:0000313" key="1">
    <source>
        <dbReference type="EMBL" id="SPE32316.1"/>
    </source>
</evidence>
<dbReference type="AlphaFoldDB" id="A0A2N9MA24"/>
<gene>
    <name evidence="1" type="ORF">SBA5_970041</name>
</gene>
<protein>
    <submittedName>
        <fullName evidence="1">Uncharacterized protein</fullName>
    </submittedName>
</protein>
<sequence length="47" mass="5140">MLYSGAKLREGLYGEHTTLVSRENAMGKMALVCPEIQDRGIGVKQTS</sequence>
<dbReference type="Proteomes" id="UP000239735">
    <property type="component" value="Unassembled WGS sequence"/>
</dbReference>
<accession>A0A2N9MA24</accession>
<organism evidence="1 2">
    <name type="scientific">Candidatus Sulfuritelmatomonas gaucii</name>
    <dbReference type="NCBI Taxonomy" id="2043161"/>
    <lineage>
        <taxon>Bacteria</taxon>
        <taxon>Pseudomonadati</taxon>
        <taxon>Acidobacteriota</taxon>
        <taxon>Terriglobia</taxon>
        <taxon>Terriglobales</taxon>
        <taxon>Acidobacteriaceae</taxon>
        <taxon>Candidatus Sulfuritelmatomonas</taxon>
    </lineage>
</organism>